<dbReference type="InterPro" id="IPR007714">
    <property type="entry name" value="CFA20_dom"/>
</dbReference>
<dbReference type="PANTHER" id="PTHR13720">
    <property type="entry name" value="WD-40 REPEAT PROTEIN"/>
    <property type="match status" value="1"/>
</dbReference>
<dbReference type="EMBL" id="HACM01006538">
    <property type="protein sequence ID" value="CRZ06980.1"/>
    <property type="molecule type" value="Transcribed_RNA"/>
</dbReference>
<dbReference type="InterPro" id="IPR050630">
    <property type="entry name" value="WD_repeat_EMAP"/>
</dbReference>
<dbReference type="Pfam" id="PF05018">
    <property type="entry name" value="CFA20_dom"/>
    <property type="match status" value="1"/>
</dbReference>
<dbReference type="SMART" id="SM00320">
    <property type="entry name" value="WD40"/>
    <property type="match status" value="8"/>
</dbReference>
<dbReference type="SUPFAM" id="SSF50978">
    <property type="entry name" value="WD40 repeat-like"/>
    <property type="match status" value="2"/>
</dbReference>
<evidence type="ECO:0000256" key="2">
    <source>
        <dbReference type="ARBA" id="ARBA00022737"/>
    </source>
</evidence>
<dbReference type="InterPro" id="IPR001680">
    <property type="entry name" value="WD40_rpt"/>
</dbReference>
<dbReference type="Gene3D" id="2.130.10.10">
    <property type="entry name" value="YVTN repeat-like/Quinoprotein amine dehydrogenase"/>
    <property type="match status" value="2"/>
</dbReference>
<feature type="domain" description="CFA20" evidence="5">
    <location>
        <begin position="33"/>
        <end position="215"/>
    </location>
</feature>
<dbReference type="InterPro" id="IPR015943">
    <property type="entry name" value="WD40/YVTN_repeat-like_dom_sf"/>
</dbReference>
<reference evidence="7" key="1">
    <citation type="submission" date="2015-04" db="EMBL/GenBank/DDBJ databases">
        <title>The genome sequence of the plant pathogenic Rhizarian Plasmodiophora brassicae reveals insights in its biotrophic life cycle and the origin of chitin synthesis.</title>
        <authorList>
            <person name="Schwelm A."/>
            <person name="Fogelqvist J."/>
            <person name="Knaust A."/>
            <person name="Julke S."/>
            <person name="Lilja T."/>
            <person name="Dhandapani V."/>
            <person name="Bonilla-Rosso G."/>
            <person name="Karlsson M."/>
            <person name="Shevchenko A."/>
            <person name="Choi S.R."/>
            <person name="Kim H.G."/>
            <person name="Park J.Y."/>
            <person name="Lim Y.P."/>
            <person name="Ludwig-Muller J."/>
            <person name="Dixelius C."/>
        </authorList>
    </citation>
    <scope>NUCLEOTIDE SEQUENCE</scope>
    <source>
        <tissue evidence="7">Potato root galls</tissue>
    </source>
</reference>
<evidence type="ECO:0000256" key="3">
    <source>
        <dbReference type="PROSITE-ProRule" id="PRU00221"/>
    </source>
</evidence>
<sequence>MATASQVMPHHSPKRRAAIPQAVTTGLGSGSLFGQVFQDPYFNILKQLKLAQQEPKIEGDVQLIIDRSIGSPVYDLSGFIPAATYIQIPGNSSQSLGLTGSILYIELRRIEAEQHFTIHLDVQTLAANLIVRISFSNLFKERKCSGRVIQIPLTKLTPLKWTVFGIDLKSLISSNSSYEFASLKTIKICSTLQLRGLFTSSNIFTPMTLPREMRLPTVTSEQWIEVYDWLWSPKLPELKKEVTHSADGGNRITEKLPNQSKVRHNGTKSGSSRDPTGDLGAKKDPMLELVRVIGYSGEMPQCLIWLHHNTLVYASMDLIIAHDVEFDQQTILAGHTKDVCVLTMCPFARLLVSGQSGKLPFLIIWDVRTLSAICRVPVFSHGLTDVTISYDARLLACSGHDGQGRVQIVVYDLSQVLETGNVSVVARQTSEFKISRIVFSPHPGSQHQLASCGHESIRFWRIKNGHLPGHSCVLNQHARTTFSALCFEPIYGLLSAAASRPRSLYVATTAGSVFIVDFDSFVIRRVLTLHQDSICTIAVTQGFCAAGSSSGLLQIWPLDFANPIAEIRHHQAVTSLCFSEDGLSIAVGNADGNVGILDIHGGGIRNLVASHSSQILAVCVSPCRNEIGTSSSDRSVRIWNSERFQQVHNIKMEDEDALCLTYHPEQSQLALGFKSGKIRIVDISSGSQIIECHVHSGPVRTIFFTRDGRRLFTASDDRHVYAFDVLRQYQPVRVLAASFTADVSLSCSPIAPIHAWSNG</sequence>
<dbReference type="EMBL" id="HACM01006543">
    <property type="protein sequence ID" value="CRZ06985.1"/>
    <property type="molecule type" value="Transcribed_RNA"/>
</dbReference>
<evidence type="ECO:0000256" key="1">
    <source>
        <dbReference type="ARBA" id="ARBA00022574"/>
    </source>
</evidence>
<evidence type="ECO:0000259" key="6">
    <source>
        <dbReference type="Pfam" id="PF12894"/>
    </source>
</evidence>
<dbReference type="PROSITE" id="PS50082">
    <property type="entry name" value="WD_REPEATS_2"/>
    <property type="match status" value="1"/>
</dbReference>
<dbReference type="AlphaFoldDB" id="A0A0H5QYI0"/>
<dbReference type="Pfam" id="PF12894">
    <property type="entry name" value="ANAPC4_WD40"/>
    <property type="match status" value="2"/>
</dbReference>
<name>A0A0H5QYI0_9EUKA</name>
<feature type="region of interest" description="Disordered" evidence="4">
    <location>
        <begin position="242"/>
        <end position="282"/>
    </location>
</feature>
<evidence type="ECO:0000259" key="5">
    <source>
        <dbReference type="Pfam" id="PF05018"/>
    </source>
</evidence>
<keyword evidence="2" id="KW-0677">Repeat</keyword>
<dbReference type="InterPro" id="IPR036322">
    <property type="entry name" value="WD40_repeat_dom_sf"/>
</dbReference>
<organism evidence="7">
    <name type="scientific">Spongospora subterranea</name>
    <dbReference type="NCBI Taxonomy" id="70186"/>
    <lineage>
        <taxon>Eukaryota</taxon>
        <taxon>Sar</taxon>
        <taxon>Rhizaria</taxon>
        <taxon>Endomyxa</taxon>
        <taxon>Phytomyxea</taxon>
        <taxon>Plasmodiophorida</taxon>
        <taxon>Plasmodiophoridae</taxon>
        <taxon>Spongospora</taxon>
    </lineage>
</organism>
<dbReference type="PANTHER" id="PTHR13720:SF24">
    <property type="entry name" value="WD REPEAT-CONTAINING PROTEIN 90"/>
    <property type="match status" value="1"/>
</dbReference>
<feature type="domain" description="Anaphase-promoting complex subunit 4-like WD40" evidence="6">
    <location>
        <begin position="643"/>
        <end position="705"/>
    </location>
</feature>
<evidence type="ECO:0000256" key="4">
    <source>
        <dbReference type="SAM" id="MobiDB-lite"/>
    </source>
</evidence>
<dbReference type="EMBL" id="HACM01006541">
    <property type="protein sequence ID" value="CRZ06983.1"/>
    <property type="molecule type" value="Transcribed_RNA"/>
</dbReference>
<protein>
    <submittedName>
        <fullName evidence="7">Uncharacterized protein</fullName>
    </submittedName>
</protein>
<feature type="domain" description="Anaphase-promoting complex subunit 4-like WD40" evidence="6">
    <location>
        <begin position="565"/>
        <end position="617"/>
    </location>
</feature>
<feature type="repeat" description="WD" evidence="3">
    <location>
        <begin position="608"/>
        <end position="649"/>
    </location>
</feature>
<dbReference type="PROSITE" id="PS50294">
    <property type="entry name" value="WD_REPEATS_REGION"/>
    <property type="match status" value="1"/>
</dbReference>
<dbReference type="InterPro" id="IPR024977">
    <property type="entry name" value="Apc4-like_WD40_dom"/>
</dbReference>
<keyword evidence="1 3" id="KW-0853">WD repeat</keyword>
<accession>A0A0H5QYI0</accession>
<evidence type="ECO:0000313" key="7">
    <source>
        <dbReference type="EMBL" id="CRZ06985.1"/>
    </source>
</evidence>
<proteinExistence type="predicted"/>